<evidence type="ECO:0000256" key="2">
    <source>
        <dbReference type="ARBA" id="ARBA00022723"/>
    </source>
</evidence>
<dbReference type="PANTHER" id="PTHR31251:SF74">
    <property type="entry name" value="SQUAMOSA PROMOTER-BINDING-LIKE PROTEIN 2"/>
    <property type="match status" value="1"/>
</dbReference>
<dbReference type="Proteomes" id="UP001318860">
    <property type="component" value="Unassembled WGS sequence"/>
</dbReference>
<name>A0ABR0U269_REHGL</name>
<organism evidence="12 13">
    <name type="scientific">Rehmannia glutinosa</name>
    <name type="common">Chinese foxglove</name>
    <dbReference type="NCBI Taxonomy" id="99300"/>
    <lineage>
        <taxon>Eukaryota</taxon>
        <taxon>Viridiplantae</taxon>
        <taxon>Streptophyta</taxon>
        <taxon>Embryophyta</taxon>
        <taxon>Tracheophyta</taxon>
        <taxon>Spermatophyta</taxon>
        <taxon>Magnoliopsida</taxon>
        <taxon>eudicotyledons</taxon>
        <taxon>Gunneridae</taxon>
        <taxon>Pentapetalae</taxon>
        <taxon>asterids</taxon>
        <taxon>lamiids</taxon>
        <taxon>Lamiales</taxon>
        <taxon>Orobanchaceae</taxon>
        <taxon>Rehmannieae</taxon>
        <taxon>Rehmannia</taxon>
    </lineage>
</organism>
<feature type="region of interest" description="Disordered" evidence="10">
    <location>
        <begin position="49"/>
        <end position="131"/>
    </location>
</feature>
<evidence type="ECO:0000256" key="4">
    <source>
        <dbReference type="ARBA" id="ARBA00022833"/>
    </source>
</evidence>
<dbReference type="InterPro" id="IPR036893">
    <property type="entry name" value="SBP_sf"/>
</dbReference>
<evidence type="ECO:0000256" key="10">
    <source>
        <dbReference type="SAM" id="MobiDB-lite"/>
    </source>
</evidence>
<evidence type="ECO:0000256" key="1">
    <source>
        <dbReference type="ARBA" id="ARBA00004123"/>
    </source>
</evidence>
<comment type="subcellular location">
    <subcellularLocation>
        <location evidence="1">Nucleus</location>
    </subcellularLocation>
</comment>
<keyword evidence="4" id="KW-0862">Zinc</keyword>
<evidence type="ECO:0000256" key="6">
    <source>
        <dbReference type="ARBA" id="ARBA00023125"/>
    </source>
</evidence>
<keyword evidence="6" id="KW-0238">DNA-binding</keyword>
<keyword evidence="7" id="KW-0804">Transcription</keyword>
<evidence type="ECO:0000313" key="13">
    <source>
        <dbReference type="Proteomes" id="UP001318860"/>
    </source>
</evidence>
<feature type="domain" description="SBP-type" evidence="11">
    <location>
        <begin position="181"/>
        <end position="245"/>
    </location>
</feature>
<dbReference type="SUPFAM" id="SSF103612">
    <property type="entry name" value="SBT domain"/>
    <property type="match status" value="1"/>
</dbReference>
<evidence type="ECO:0000313" key="12">
    <source>
        <dbReference type="EMBL" id="KAK6116601.1"/>
    </source>
</evidence>
<gene>
    <name evidence="12" type="ORF">DH2020_049707</name>
</gene>
<protein>
    <recommendedName>
        <fullName evidence="11">SBP-type domain-containing protein</fullName>
    </recommendedName>
</protein>
<dbReference type="Pfam" id="PF03110">
    <property type="entry name" value="SBP"/>
    <property type="match status" value="1"/>
</dbReference>
<keyword evidence="8" id="KW-0539">Nucleus</keyword>
<feature type="compositionally biased region" description="Low complexity" evidence="10">
    <location>
        <begin position="70"/>
        <end position="86"/>
    </location>
</feature>
<dbReference type="Gene3D" id="4.10.1100.10">
    <property type="entry name" value="Transcription factor, SBP-box domain"/>
    <property type="match status" value="1"/>
</dbReference>
<dbReference type="PROSITE" id="PS51141">
    <property type="entry name" value="ZF_SBP"/>
    <property type="match status" value="1"/>
</dbReference>
<dbReference type="InterPro" id="IPR004333">
    <property type="entry name" value="SBP_dom"/>
</dbReference>
<evidence type="ECO:0000256" key="5">
    <source>
        <dbReference type="ARBA" id="ARBA00023015"/>
    </source>
</evidence>
<accession>A0ABR0U269</accession>
<comment type="caution">
    <text evidence="12">The sequence shown here is derived from an EMBL/GenBank/DDBJ whole genome shotgun (WGS) entry which is preliminary data.</text>
</comment>
<dbReference type="InterPro" id="IPR044817">
    <property type="entry name" value="SBP-like"/>
</dbReference>
<evidence type="ECO:0000256" key="8">
    <source>
        <dbReference type="ARBA" id="ARBA00023242"/>
    </source>
</evidence>
<evidence type="ECO:0000256" key="3">
    <source>
        <dbReference type="ARBA" id="ARBA00022771"/>
    </source>
</evidence>
<reference evidence="12 13" key="1">
    <citation type="journal article" date="2021" name="Comput. Struct. Biotechnol. J.">
        <title>De novo genome assembly of the potent medicinal plant Rehmannia glutinosa using nanopore technology.</title>
        <authorList>
            <person name="Ma L."/>
            <person name="Dong C."/>
            <person name="Song C."/>
            <person name="Wang X."/>
            <person name="Zheng X."/>
            <person name="Niu Y."/>
            <person name="Chen S."/>
            <person name="Feng W."/>
        </authorList>
    </citation>
    <scope>NUCLEOTIDE SEQUENCE [LARGE SCALE GENOMIC DNA]</scope>
    <source>
        <strain evidence="12">DH-2019</strain>
    </source>
</reference>
<feature type="compositionally biased region" description="Polar residues" evidence="10">
    <location>
        <begin position="89"/>
        <end position="106"/>
    </location>
</feature>
<evidence type="ECO:0000256" key="7">
    <source>
        <dbReference type="ARBA" id="ARBA00023163"/>
    </source>
</evidence>
<keyword evidence="2" id="KW-0479">Metal-binding</keyword>
<keyword evidence="13" id="KW-1185">Reference proteome</keyword>
<dbReference type="EMBL" id="JABTTQ020003489">
    <property type="protein sequence ID" value="KAK6116601.1"/>
    <property type="molecule type" value="Genomic_DNA"/>
</dbReference>
<sequence length="456" mass="49785">MSHFAEMEWNAKWDWENFIGFGSKATESPKKLQLADWMIVDDGEIHPGPFNLSRADGHSGASGFDGGQGSSAKSSISASTDSSIKDGMQTPNFRFSTTFEGSSGNFSKKMEMKGKESSGTSPPLEASVGSGEPLIGLRLGKRTYFENSSGGGSIKSTSFSVMPTPSSTTLKKTKSSGQNAPICCQVEGCNTDLSQAKEYHRKHRVCDSHSKCPKVIVGGFERRFCQQCSSCRRRLSDHNARRRKPQQETIQFNSTRLSSPFYGGNQQMSFLLNNSPLIHSRTPANSIWDSACNSKFTLTKGYPLKSNGDGNADEQMHMPGIKLPRAVNMQNGSNGLFPSKNSTSEVFNPGSKGSLISSLDAAPDRALSLLSSNSWDSCEPESIPLHHPMQENDSNITQPMIHAIPEGVPLSSSDFWLGGQHSTHPHLQSLATNSNFQEIQLFKTPYEADFYSNILN</sequence>
<keyword evidence="3 9" id="KW-0863">Zinc-finger</keyword>
<dbReference type="PANTHER" id="PTHR31251">
    <property type="entry name" value="SQUAMOSA PROMOTER-BINDING-LIKE PROTEIN 4"/>
    <property type="match status" value="1"/>
</dbReference>
<evidence type="ECO:0000256" key="9">
    <source>
        <dbReference type="PROSITE-ProRule" id="PRU00470"/>
    </source>
</evidence>
<keyword evidence="5" id="KW-0805">Transcription regulation</keyword>
<proteinExistence type="predicted"/>
<evidence type="ECO:0000259" key="11">
    <source>
        <dbReference type="PROSITE" id="PS51141"/>
    </source>
</evidence>